<dbReference type="AlphaFoldDB" id="A0ABD3R3Z6"/>
<dbReference type="Proteomes" id="UP001530377">
    <property type="component" value="Unassembled WGS sequence"/>
</dbReference>
<feature type="region of interest" description="Disordered" evidence="1">
    <location>
        <begin position="351"/>
        <end position="380"/>
    </location>
</feature>
<reference evidence="2 3" key="1">
    <citation type="submission" date="2024-10" db="EMBL/GenBank/DDBJ databases">
        <title>Updated reference genomes for cyclostephanoid diatoms.</title>
        <authorList>
            <person name="Roberts W.R."/>
            <person name="Alverson A.J."/>
        </authorList>
    </citation>
    <scope>NUCLEOTIDE SEQUENCE [LARGE SCALE GENOMIC DNA]</scope>
    <source>
        <strain evidence="2 3">AJA228-03</strain>
    </source>
</reference>
<gene>
    <name evidence="2" type="ORF">ACHAXA_008909</name>
</gene>
<keyword evidence="3" id="KW-1185">Reference proteome</keyword>
<proteinExistence type="predicted"/>
<name>A0ABD3R3Z6_9STRA</name>
<sequence>MVCDNQNCRHRDKRKLRPLVISLIPKSNQEFGGGSGDRHERITRMFKTHPSLALHFEPPTFSPGVPSRELRNRLTFLEHCNNAGLIQEVEWKAITKAVTEQTVGHVEDDNSSPKISLLGGASMTDDGEVGKHKVIDPFKYIAVETLIRPCEEDSCDMTSKKKKKHWAEYHTTSLIPISPHRRGSADDIAVPYSMELWRKAKTLNRDRSVLACTLAHLLAMKTLVGGSSSCSLDGIDGDGGFDFILEDNVRAFAGKADSGESPEGAGSSGWSCECANRIWDIIEASKGAPSDCHMRYYGWLGSVPNMAWIYNNHIPRSAFNKATMQNDASCVIFPFPTSKDFMLDSIISTSGPKKEDLEQKGPNGDGQTTEASSAPQFTTPGGTAAVWGTFAYTITPSAHCTLIKRLQNDVGSLMWKGKRMRAYKAKPIDKIVPRHVLAEFGPTSVHVPSKVAFVRCPMLGSLLHRQWEAGFCSSTELQYHLSCGRESANTFTSPGPVDSSDVWNHVWLAKEERQIVHHRIKTGHWVHTADVEPVMRGDDVS</sequence>
<evidence type="ECO:0000313" key="2">
    <source>
        <dbReference type="EMBL" id="KAL3807197.1"/>
    </source>
</evidence>
<feature type="compositionally biased region" description="Polar residues" evidence="1">
    <location>
        <begin position="365"/>
        <end position="380"/>
    </location>
</feature>
<protein>
    <submittedName>
        <fullName evidence="2">Uncharacterized protein</fullName>
    </submittedName>
</protein>
<accession>A0ABD3R3Z6</accession>
<organism evidence="2 3">
    <name type="scientific">Cyclostephanos tholiformis</name>
    <dbReference type="NCBI Taxonomy" id="382380"/>
    <lineage>
        <taxon>Eukaryota</taxon>
        <taxon>Sar</taxon>
        <taxon>Stramenopiles</taxon>
        <taxon>Ochrophyta</taxon>
        <taxon>Bacillariophyta</taxon>
        <taxon>Coscinodiscophyceae</taxon>
        <taxon>Thalassiosirophycidae</taxon>
        <taxon>Stephanodiscales</taxon>
        <taxon>Stephanodiscaceae</taxon>
        <taxon>Cyclostephanos</taxon>
    </lineage>
</organism>
<evidence type="ECO:0000313" key="3">
    <source>
        <dbReference type="Proteomes" id="UP001530377"/>
    </source>
</evidence>
<dbReference type="EMBL" id="JALLPB020000663">
    <property type="protein sequence ID" value="KAL3807197.1"/>
    <property type="molecule type" value="Genomic_DNA"/>
</dbReference>
<comment type="caution">
    <text evidence="2">The sequence shown here is derived from an EMBL/GenBank/DDBJ whole genome shotgun (WGS) entry which is preliminary data.</text>
</comment>
<evidence type="ECO:0000256" key="1">
    <source>
        <dbReference type="SAM" id="MobiDB-lite"/>
    </source>
</evidence>